<dbReference type="InterPro" id="IPR003653">
    <property type="entry name" value="Peptidase_C48_C"/>
</dbReference>
<sequence length="697" mass="78044">MAEKAVTAPDPETLKALDAEIDDIMGTNQHSSAEKKKRPFGLGKGKVADPLSERQSTGFGKPLGDKQKRARNSWASGEGGSGPSFDDSNLRNGLSVYSTSNAFVGVKPPTTGGARATIPSNRIVPGAALMGTQIPKTTTTTTAPRVTKPSASSGATYSKPISNLRAFSRPATNVLEIVATGKALPRQTQHINFTPSSEKKTIRSVQSTAPHSWKNAVQTNADDEIIDSRQPPRRVKLRDDDFVLKRPATTKRPPPLSFSASAFDSPCRPNPIPRRESTPVFSRSKVIPLPARRQSGGTAEKPIALEDSDEDQPRDKKDGKLTRNSMRLECLVLFYRHRRTRNTSVLFTKTSFRVVDHDVSFAQVEEMLVATIHPYFLVAKLHDDDQHVVMLPSSEATATSFVTWLKQATGHLAWRELTDRNDSEFDLYHDDVGDVVRQRESRKHKRVSPVILTYPLPPDALDVISITQDDLSRLEPCEYLNDNLVDFYFKWLLAEHMPQCASYAACLSSHFFTKLRDGFENVSNWHLPGALLEKEMIFVPINRDNHWSLAVILYPKQFTLPEKAQHLQTCIATIDSMGCYHKKKNVVRHLRLFLGLHANVDEDDVKVRTDNIEAEDLLGPQQKNGYDCGVYMLLAAKFMLETFQGYREDGFERVHVTQLMKKDAFGQMDVDKTRQSMLLNLDALADKYAAIVRERTT</sequence>
<keyword evidence="9" id="KW-1185">Reference proteome</keyword>
<gene>
    <name evidence="8" type="primary">Aste57867_23768</name>
    <name evidence="7" type="ORF">As57867_023695</name>
    <name evidence="8" type="ORF">ASTE57867_23768</name>
</gene>
<dbReference type="EMBL" id="VJMH01007305">
    <property type="protein sequence ID" value="KAF0684242.1"/>
    <property type="molecule type" value="Genomic_DNA"/>
</dbReference>
<proteinExistence type="inferred from homology"/>
<evidence type="ECO:0000313" key="9">
    <source>
        <dbReference type="Proteomes" id="UP000332933"/>
    </source>
</evidence>
<dbReference type="Gene3D" id="3.40.395.10">
    <property type="entry name" value="Adenoviral Proteinase, Chain A"/>
    <property type="match status" value="1"/>
</dbReference>
<keyword evidence="3" id="KW-0378">Hydrolase</keyword>
<dbReference type="GO" id="GO:0016926">
    <property type="term" value="P:protein desumoylation"/>
    <property type="evidence" value="ECO:0007669"/>
    <property type="project" value="UniProtKB-ARBA"/>
</dbReference>
<dbReference type="OrthoDB" id="442460at2759"/>
<dbReference type="GO" id="GO:0008234">
    <property type="term" value="F:cysteine-type peptidase activity"/>
    <property type="evidence" value="ECO:0007669"/>
    <property type="project" value="UniProtKB-KW"/>
</dbReference>
<evidence type="ECO:0000313" key="8">
    <source>
        <dbReference type="EMBL" id="VFU00413.1"/>
    </source>
</evidence>
<reference evidence="7" key="2">
    <citation type="submission" date="2019-06" db="EMBL/GenBank/DDBJ databases">
        <title>Genomics analysis of Aphanomyces spp. identifies a new class of oomycete effector associated with host adaptation.</title>
        <authorList>
            <person name="Gaulin E."/>
        </authorList>
    </citation>
    <scope>NUCLEOTIDE SEQUENCE</scope>
    <source>
        <strain evidence="7">CBS 578.67</strain>
    </source>
</reference>
<feature type="domain" description="Ubiquitin-like protease family profile" evidence="6">
    <location>
        <begin position="464"/>
        <end position="639"/>
    </location>
</feature>
<evidence type="ECO:0000256" key="2">
    <source>
        <dbReference type="ARBA" id="ARBA00022670"/>
    </source>
</evidence>
<dbReference type="SUPFAM" id="SSF54001">
    <property type="entry name" value="Cysteine proteinases"/>
    <property type="match status" value="1"/>
</dbReference>
<organism evidence="8 9">
    <name type="scientific">Aphanomyces stellatus</name>
    <dbReference type="NCBI Taxonomy" id="120398"/>
    <lineage>
        <taxon>Eukaryota</taxon>
        <taxon>Sar</taxon>
        <taxon>Stramenopiles</taxon>
        <taxon>Oomycota</taxon>
        <taxon>Saprolegniomycetes</taxon>
        <taxon>Saprolegniales</taxon>
        <taxon>Verrucalvaceae</taxon>
        <taxon>Aphanomyces</taxon>
    </lineage>
</organism>
<protein>
    <submittedName>
        <fullName evidence="8">Aste57867_23768 protein</fullName>
    </submittedName>
</protein>
<evidence type="ECO:0000256" key="1">
    <source>
        <dbReference type="ARBA" id="ARBA00005234"/>
    </source>
</evidence>
<feature type="region of interest" description="Disordered" evidence="5">
    <location>
        <begin position="19"/>
        <end position="88"/>
    </location>
</feature>
<evidence type="ECO:0000313" key="7">
    <source>
        <dbReference type="EMBL" id="KAF0684242.1"/>
    </source>
</evidence>
<dbReference type="GO" id="GO:0006508">
    <property type="term" value="P:proteolysis"/>
    <property type="evidence" value="ECO:0007669"/>
    <property type="project" value="UniProtKB-KW"/>
</dbReference>
<feature type="compositionally biased region" description="Polar residues" evidence="5">
    <location>
        <begin position="203"/>
        <end position="220"/>
    </location>
</feature>
<dbReference type="AlphaFoldDB" id="A0A485LNR0"/>
<dbReference type="EMBL" id="CAADRA010007331">
    <property type="protein sequence ID" value="VFU00413.1"/>
    <property type="molecule type" value="Genomic_DNA"/>
</dbReference>
<dbReference type="PROSITE" id="PS50600">
    <property type="entry name" value="ULP_PROTEASE"/>
    <property type="match status" value="1"/>
</dbReference>
<feature type="region of interest" description="Disordered" evidence="5">
    <location>
        <begin position="195"/>
        <end position="321"/>
    </location>
</feature>
<accession>A0A485LNR0</accession>
<evidence type="ECO:0000256" key="5">
    <source>
        <dbReference type="SAM" id="MobiDB-lite"/>
    </source>
</evidence>
<dbReference type="Pfam" id="PF02902">
    <property type="entry name" value="Peptidase_C48"/>
    <property type="match status" value="1"/>
</dbReference>
<name>A0A485LNR0_9STRA</name>
<dbReference type="PANTHER" id="PTHR46915">
    <property type="entry name" value="UBIQUITIN-LIKE PROTEASE 4-RELATED"/>
    <property type="match status" value="1"/>
</dbReference>
<feature type="compositionally biased region" description="Basic and acidic residues" evidence="5">
    <location>
        <begin position="311"/>
        <end position="321"/>
    </location>
</feature>
<dbReference type="InterPro" id="IPR038765">
    <property type="entry name" value="Papain-like_cys_pep_sf"/>
</dbReference>
<evidence type="ECO:0000256" key="4">
    <source>
        <dbReference type="ARBA" id="ARBA00022807"/>
    </source>
</evidence>
<evidence type="ECO:0000259" key="6">
    <source>
        <dbReference type="PROSITE" id="PS50600"/>
    </source>
</evidence>
<reference evidence="8 9" key="1">
    <citation type="submission" date="2019-03" db="EMBL/GenBank/DDBJ databases">
        <authorList>
            <person name="Gaulin E."/>
            <person name="Dumas B."/>
        </authorList>
    </citation>
    <scope>NUCLEOTIDE SEQUENCE [LARGE SCALE GENOMIC DNA]</scope>
    <source>
        <strain evidence="8">CBS 568.67</strain>
    </source>
</reference>
<dbReference type="PANTHER" id="PTHR46915:SF2">
    <property type="entry name" value="UBIQUITIN-LIKE PROTEASE 4"/>
    <property type="match status" value="1"/>
</dbReference>
<dbReference type="Proteomes" id="UP000332933">
    <property type="component" value="Unassembled WGS sequence"/>
</dbReference>
<keyword evidence="2" id="KW-0645">Protease</keyword>
<evidence type="ECO:0000256" key="3">
    <source>
        <dbReference type="ARBA" id="ARBA00022801"/>
    </source>
</evidence>
<keyword evidence="4" id="KW-0788">Thiol protease</keyword>
<comment type="similarity">
    <text evidence="1">Belongs to the peptidase C48 family.</text>
</comment>